<evidence type="ECO:0000313" key="3">
    <source>
        <dbReference type="EMBL" id="KKL90019.1"/>
    </source>
</evidence>
<dbReference type="GO" id="GO:0006465">
    <property type="term" value="P:signal peptide processing"/>
    <property type="evidence" value="ECO:0007669"/>
    <property type="project" value="InterPro"/>
</dbReference>
<keyword evidence="1" id="KW-1133">Transmembrane helix</keyword>
<name>A0A0F9FUA2_9ZZZZ</name>
<evidence type="ECO:0000259" key="2">
    <source>
        <dbReference type="Pfam" id="PF10502"/>
    </source>
</evidence>
<feature type="transmembrane region" description="Helical" evidence="1">
    <location>
        <begin position="80"/>
        <end position="101"/>
    </location>
</feature>
<proteinExistence type="predicted"/>
<sequence length="145" mass="17193">MFKNRTYSLHRCRKVLRHVYARYRRKKKTLTDIQQKRFENVLTSLQTSILKKNKKAADRAAKNLEKLTALYLKKSPFEQIIDVFFALLFALVVAVVVRQMWFEFLTIPTGSMRPTIKEKDFVVVSKTNFSINVPLKLKPFYFDQN</sequence>
<dbReference type="EMBL" id="LAZR01020126">
    <property type="protein sequence ID" value="KKL90019.1"/>
    <property type="molecule type" value="Genomic_DNA"/>
</dbReference>
<keyword evidence="1" id="KW-0472">Membrane</keyword>
<dbReference type="AlphaFoldDB" id="A0A0F9FUA2"/>
<feature type="non-terminal residue" evidence="3">
    <location>
        <position position="145"/>
    </location>
</feature>
<dbReference type="Pfam" id="PF10502">
    <property type="entry name" value="Peptidase_S26"/>
    <property type="match status" value="1"/>
</dbReference>
<gene>
    <name evidence="3" type="ORF">LCGC14_1908860</name>
</gene>
<keyword evidence="1" id="KW-0812">Transmembrane</keyword>
<comment type="caution">
    <text evidence="3">The sequence shown here is derived from an EMBL/GenBank/DDBJ whole genome shotgun (WGS) entry which is preliminary data.</text>
</comment>
<reference evidence="3" key="1">
    <citation type="journal article" date="2015" name="Nature">
        <title>Complex archaea that bridge the gap between prokaryotes and eukaryotes.</title>
        <authorList>
            <person name="Spang A."/>
            <person name="Saw J.H."/>
            <person name="Jorgensen S.L."/>
            <person name="Zaremba-Niedzwiedzka K."/>
            <person name="Martijn J."/>
            <person name="Lind A.E."/>
            <person name="van Eijk R."/>
            <person name="Schleper C."/>
            <person name="Guy L."/>
            <person name="Ettema T.J."/>
        </authorList>
    </citation>
    <scope>NUCLEOTIDE SEQUENCE</scope>
</reference>
<dbReference type="GO" id="GO:0004252">
    <property type="term" value="F:serine-type endopeptidase activity"/>
    <property type="evidence" value="ECO:0007669"/>
    <property type="project" value="InterPro"/>
</dbReference>
<accession>A0A0F9FUA2</accession>
<dbReference type="CDD" id="cd06530">
    <property type="entry name" value="S26_SPase_I"/>
    <property type="match status" value="1"/>
</dbReference>
<organism evidence="3">
    <name type="scientific">marine sediment metagenome</name>
    <dbReference type="NCBI Taxonomy" id="412755"/>
    <lineage>
        <taxon>unclassified sequences</taxon>
        <taxon>metagenomes</taxon>
        <taxon>ecological metagenomes</taxon>
    </lineage>
</organism>
<dbReference type="InterPro" id="IPR036286">
    <property type="entry name" value="LexA/Signal_pep-like_sf"/>
</dbReference>
<protein>
    <recommendedName>
        <fullName evidence="2">Peptidase S26 domain-containing protein</fullName>
    </recommendedName>
</protein>
<evidence type="ECO:0000256" key="1">
    <source>
        <dbReference type="SAM" id="Phobius"/>
    </source>
</evidence>
<feature type="domain" description="Peptidase S26" evidence="2">
    <location>
        <begin position="81"/>
        <end position="130"/>
    </location>
</feature>
<dbReference type="SUPFAM" id="SSF51306">
    <property type="entry name" value="LexA/Signal peptidase"/>
    <property type="match status" value="1"/>
</dbReference>
<dbReference type="InterPro" id="IPR019533">
    <property type="entry name" value="Peptidase_S26"/>
</dbReference>
<dbReference type="Gene3D" id="2.10.109.10">
    <property type="entry name" value="Umud Fragment, subunit A"/>
    <property type="match status" value="1"/>
</dbReference>